<accession>A0ABD0M5T1</accession>
<reference evidence="1 2" key="1">
    <citation type="journal article" date="2023" name="Sci. Data">
        <title>Genome assembly of the Korean intertidal mud-creeper Batillaria attramentaria.</title>
        <authorList>
            <person name="Patra A.K."/>
            <person name="Ho P.T."/>
            <person name="Jun S."/>
            <person name="Lee S.J."/>
            <person name="Kim Y."/>
            <person name="Won Y.J."/>
        </authorList>
    </citation>
    <scope>NUCLEOTIDE SEQUENCE [LARGE SCALE GENOMIC DNA]</scope>
    <source>
        <strain evidence="1">Wonlab-2016</strain>
    </source>
</reference>
<dbReference type="AlphaFoldDB" id="A0ABD0M5T1"/>
<evidence type="ECO:0000313" key="2">
    <source>
        <dbReference type="Proteomes" id="UP001519460"/>
    </source>
</evidence>
<organism evidence="1 2">
    <name type="scientific">Batillaria attramentaria</name>
    <dbReference type="NCBI Taxonomy" id="370345"/>
    <lineage>
        <taxon>Eukaryota</taxon>
        <taxon>Metazoa</taxon>
        <taxon>Spiralia</taxon>
        <taxon>Lophotrochozoa</taxon>
        <taxon>Mollusca</taxon>
        <taxon>Gastropoda</taxon>
        <taxon>Caenogastropoda</taxon>
        <taxon>Sorbeoconcha</taxon>
        <taxon>Cerithioidea</taxon>
        <taxon>Batillariidae</taxon>
        <taxon>Batillaria</taxon>
    </lineage>
</organism>
<keyword evidence="2" id="KW-1185">Reference proteome</keyword>
<dbReference type="EMBL" id="JACVVK020000005">
    <property type="protein sequence ID" value="KAK7506833.1"/>
    <property type="molecule type" value="Genomic_DNA"/>
</dbReference>
<sequence length="189" mass="20551">VRIVRRNPSPVAPSTSLARGRLVRTRPVIPAQLVRGLGAHSTQSLPVDSLIGGFARALPTAERRVACGSGGVQSGWFAYFRPNRVTKRLQFLQTPERPPPTTTTSAVPLKKRVERHLAGNRGISPSIKRHSTRDARVSICSNNSNGKECTQAPHISVSLFRNPVGSDIAVSKLHERPPAADFKATRQDL</sequence>
<proteinExistence type="predicted"/>
<dbReference type="Proteomes" id="UP001519460">
    <property type="component" value="Unassembled WGS sequence"/>
</dbReference>
<feature type="non-terminal residue" evidence="1">
    <location>
        <position position="189"/>
    </location>
</feature>
<name>A0ABD0M5T1_9CAEN</name>
<feature type="non-terminal residue" evidence="1">
    <location>
        <position position="1"/>
    </location>
</feature>
<gene>
    <name evidence="1" type="ORF">BaRGS_00001684</name>
</gene>
<comment type="caution">
    <text evidence="1">The sequence shown here is derived from an EMBL/GenBank/DDBJ whole genome shotgun (WGS) entry which is preliminary data.</text>
</comment>
<protein>
    <submittedName>
        <fullName evidence="1">Uncharacterized protein</fullName>
    </submittedName>
</protein>
<evidence type="ECO:0000313" key="1">
    <source>
        <dbReference type="EMBL" id="KAK7506833.1"/>
    </source>
</evidence>